<feature type="coiled-coil region" evidence="1">
    <location>
        <begin position="182"/>
        <end position="233"/>
    </location>
</feature>
<feature type="region of interest" description="Disordered" evidence="2">
    <location>
        <begin position="1"/>
        <end position="31"/>
    </location>
</feature>
<dbReference type="Proteomes" id="UP000308671">
    <property type="component" value="Unassembled WGS sequence"/>
</dbReference>
<evidence type="ECO:0000313" key="4">
    <source>
        <dbReference type="Proteomes" id="UP000308671"/>
    </source>
</evidence>
<dbReference type="AlphaFoldDB" id="A0A4S8QXW7"/>
<gene>
    <name evidence="3" type="ORF">BGAL_0219g00160</name>
</gene>
<accession>A0A4S8QXW7</accession>
<keyword evidence="1" id="KW-0175">Coiled coil</keyword>
<protein>
    <submittedName>
        <fullName evidence="3">Uncharacterized protein</fullName>
    </submittedName>
</protein>
<organism evidence="3 4">
    <name type="scientific">Botrytis galanthina</name>
    <dbReference type="NCBI Taxonomy" id="278940"/>
    <lineage>
        <taxon>Eukaryota</taxon>
        <taxon>Fungi</taxon>
        <taxon>Dikarya</taxon>
        <taxon>Ascomycota</taxon>
        <taxon>Pezizomycotina</taxon>
        <taxon>Leotiomycetes</taxon>
        <taxon>Helotiales</taxon>
        <taxon>Sclerotiniaceae</taxon>
        <taxon>Botrytis</taxon>
    </lineage>
</organism>
<evidence type="ECO:0000313" key="3">
    <source>
        <dbReference type="EMBL" id="THV48952.1"/>
    </source>
</evidence>
<keyword evidence="4" id="KW-1185">Reference proteome</keyword>
<proteinExistence type="predicted"/>
<evidence type="ECO:0000256" key="2">
    <source>
        <dbReference type="SAM" id="MobiDB-lite"/>
    </source>
</evidence>
<name>A0A4S8QXW7_9HELO</name>
<comment type="caution">
    <text evidence="3">The sequence shown here is derived from an EMBL/GenBank/DDBJ whole genome shotgun (WGS) entry which is preliminary data.</text>
</comment>
<dbReference type="OrthoDB" id="5393537at2759"/>
<feature type="compositionally biased region" description="Polar residues" evidence="2">
    <location>
        <begin position="1"/>
        <end position="14"/>
    </location>
</feature>
<sequence>MEPNTGSIMENIESQLPFDNPNLHIRRETEESTGYKGIRGRPCCFRRLYDRVFPRKTAERTVTFHNTNDLTQLATENNLLKLKIDSLFQEREQASSQNGALSQQLENFTRQNNELSIRCEKLQHNMNICSYQGKSCEAAAEKALKDLNTTNGLLQVNNDELPKLEHEYNTVVMDQESQGQKYQNLSENFETQKRQNLTLSDELATSNNLGSNCVDLRQRLEALEEEVGYHKQKAMRFRTIIQKSNAPMEINEVVIAEEFEWLREEIYRIIHRSYRMRRVHPVRQNPTLQIAETYLYNLFGFGLDEFELENAVRACVFGHLDKSLLFKGFFGLGDMDESLGMEPGLRNFESMLNENHPDQNIEIAEWRTATMKCAKLLQPVNPSRPPGPYIHVARELMWLLNPLLEHSRNETDQLMGRWQALCKKALELTMKLRNYKEVYRCEIPLPGDVLKDDEIDIQSEIHSENCKKYAELNGRTIAYALSGALVRYSVEEPEKKVVLVKPWVVTHVHPDESK</sequence>
<evidence type="ECO:0000256" key="1">
    <source>
        <dbReference type="SAM" id="Coils"/>
    </source>
</evidence>
<dbReference type="EMBL" id="PQXL01000219">
    <property type="protein sequence ID" value="THV48952.1"/>
    <property type="molecule type" value="Genomic_DNA"/>
</dbReference>
<reference evidence="3 4" key="1">
    <citation type="submission" date="2017-12" db="EMBL/GenBank/DDBJ databases">
        <title>Comparative genomics of Botrytis spp.</title>
        <authorList>
            <person name="Valero-Jimenez C.A."/>
            <person name="Tapia P."/>
            <person name="Veloso J."/>
            <person name="Silva-Moreno E."/>
            <person name="Staats M."/>
            <person name="Valdes J.H."/>
            <person name="Van Kan J.A.L."/>
        </authorList>
    </citation>
    <scope>NUCLEOTIDE SEQUENCE [LARGE SCALE GENOMIC DNA]</scope>
    <source>
        <strain evidence="3 4">MUCL435</strain>
    </source>
</reference>
<feature type="coiled-coil region" evidence="1">
    <location>
        <begin position="77"/>
        <end position="125"/>
    </location>
</feature>